<dbReference type="OrthoDB" id="1002654at2"/>
<name>A0A5B7YLE0_9ALTE</name>
<dbReference type="Proteomes" id="UP000304912">
    <property type="component" value="Plasmid plas12"/>
</dbReference>
<evidence type="ECO:0000256" key="1">
    <source>
        <dbReference type="SAM" id="MobiDB-lite"/>
    </source>
</evidence>
<proteinExistence type="predicted"/>
<sequence length="488" mass="54607">MSVYVLDNHEFATLATFLVNTTSSEAIKAKGVKSIAHTLREANIQSFMGRYDADSYERDIINLSIESLPDAKEIFFMARNLVIESVEWPDYFKSEAKKLADEILRLSLCPSVAGGTQTFNVTIKEPETAAGNIIHNKGPFGGEGIIVGARREAGGYMLGTGKLSGLVWDVIKLDGSNRNFVLTQWHAESCEFAELDLLPLMPVEAVEGLRDQILEQRLTEQKAREEAIKETQKQTEAFRAHCKTIMPEKTKAIIIANLVEDDSDSMSDYHGSTTKKTILLAWSKHTRDIFSEMRKAAANHPSTAALKDAPDEAEHREKWSMGGGYYLKDGYRHSTGWEVRKVKLYDERSIPLAELAECLQPAKKTQAPTPQATKTETCTQAPDTADGYINIEYNEEKNGVELRFQEKPEGEILESLRTGPFRFHRKGRFWYAKQSDKAEANIAVILGHISKMLTTCKKPHSEKTDEKPAPESNREPATPITMSSILFG</sequence>
<dbReference type="AlphaFoldDB" id="A0A5B7YLE0"/>
<dbReference type="KEGG" id="salk:FBQ74_18640"/>
<dbReference type="RefSeq" id="WP_139758225.1">
    <property type="nucleotide sequence ID" value="NZ_CP039853.1"/>
</dbReference>
<feature type="region of interest" description="Disordered" evidence="1">
    <location>
        <begin position="457"/>
        <end position="488"/>
    </location>
</feature>
<protein>
    <submittedName>
        <fullName evidence="2">Uncharacterized protein</fullName>
    </submittedName>
</protein>
<organism evidence="2 3">
    <name type="scientific">Salinimonas iocasae</name>
    <dbReference type="NCBI Taxonomy" id="2572577"/>
    <lineage>
        <taxon>Bacteria</taxon>
        <taxon>Pseudomonadati</taxon>
        <taxon>Pseudomonadota</taxon>
        <taxon>Gammaproteobacteria</taxon>
        <taxon>Alteromonadales</taxon>
        <taxon>Alteromonadaceae</taxon>
        <taxon>Alteromonas/Salinimonas group</taxon>
        <taxon>Salinimonas</taxon>
    </lineage>
</organism>
<accession>A0A5B7YLE0</accession>
<evidence type="ECO:0000313" key="3">
    <source>
        <dbReference type="Proteomes" id="UP000304912"/>
    </source>
</evidence>
<reference evidence="2 3" key="1">
    <citation type="submission" date="2019-04" db="EMBL/GenBank/DDBJ databases">
        <title>Salinimonas iocasae sp. nov., a halophilic bacterium isolated from the outer tube casing of tubeworms in Okinawa Trough.</title>
        <authorList>
            <person name="Zhang H."/>
            <person name="Wang H."/>
            <person name="Li C."/>
        </authorList>
    </citation>
    <scope>NUCLEOTIDE SEQUENCE [LARGE SCALE GENOMIC DNA]</scope>
    <source>
        <strain evidence="2 3">KX18D6</strain>
        <plasmid evidence="2 3">plas12</plasmid>
    </source>
</reference>
<gene>
    <name evidence="2" type="ORF">FBQ74_18640</name>
</gene>
<geneLocation type="plasmid" evidence="2 3">
    <name>plas12</name>
</geneLocation>
<feature type="compositionally biased region" description="Basic and acidic residues" evidence="1">
    <location>
        <begin position="459"/>
        <end position="474"/>
    </location>
</feature>
<evidence type="ECO:0000313" key="2">
    <source>
        <dbReference type="EMBL" id="QCZ95539.1"/>
    </source>
</evidence>
<keyword evidence="3" id="KW-1185">Reference proteome</keyword>
<keyword evidence="2" id="KW-0614">Plasmid</keyword>
<dbReference type="EMBL" id="CP039853">
    <property type="protein sequence ID" value="QCZ95539.1"/>
    <property type="molecule type" value="Genomic_DNA"/>
</dbReference>